<dbReference type="Proteomes" id="UP000091956">
    <property type="component" value="Unassembled WGS sequence"/>
</dbReference>
<dbReference type="GO" id="GO:0032956">
    <property type="term" value="P:regulation of actin cytoskeleton organization"/>
    <property type="evidence" value="ECO:0007669"/>
    <property type="project" value="TreeGrafter"/>
</dbReference>
<feature type="region of interest" description="Disordered" evidence="5">
    <location>
        <begin position="24"/>
        <end position="71"/>
    </location>
</feature>
<dbReference type="GO" id="GO:0031931">
    <property type="term" value="C:TORC1 complex"/>
    <property type="evidence" value="ECO:0007669"/>
    <property type="project" value="InterPro"/>
</dbReference>
<protein>
    <submittedName>
        <fullName evidence="6">Uncharacterized protein</fullName>
    </submittedName>
</protein>
<feature type="region of interest" description="Disordered" evidence="5">
    <location>
        <begin position="421"/>
        <end position="446"/>
    </location>
</feature>
<proteinExistence type="inferred from homology"/>
<evidence type="ECO:0000256" key="1">
    <source>
        <dbReference type="ARBA" id="ARBA00009890"/>
    </source>
</evidence>
<evidence type="ECO:0000256" key="4">
    <source>
        <dbReference type="PROSITE-ProRule" id="PRU00221"/>
    </source>
</evidence>
<accession>A0A1B8GQW9</accession>
<evidence type="ECO:0000256" key="2">
    <source>
        <dbReference type="ARBA" id="ARBA00022574"/>
    </source>
</evidence>
<comment type="similarity">
    <text evidence="1">Belongs to the WD repeat LST8 family.</text>
</comment>
<feature type="compositionally biased region" description="Low complexity" evidence="5">
    <location>
        <begin position="335"/>
        <end position="349"/>
    </location>
</feature>
<reference evidence="6 7" key="1">
    <citation type="submission" date="2016-03" db="EMBL/GenBank/DDBJ databases">
        <title>Comparative genomics of Pseudogymnoascus destructans, the fungus causing white-nose syndrome of bats.</title>
        <authorList>
            <person name="Palmer J.M."/>
            <person name="Drees K.P."/>
            <person name="Foster J.T."/>
            <person name="Lindner D.L."/>
        </authorList>
    </citation>
    <scope>NUCLEOTIDE SEQUENCE [LARGE SCALE GENOMIC DNA]</scope>
    <source>
        <strain evidence="6 7">UAMH 10579</strain>
    </source>
</reference>
<dbReference type="SUPFAM" id="SSF50978">
    <property type="entry name" value="WD40 repeat-like"/>
    <property type="match status" value="1"/>
</dbReference>
<evidence type="ECO:0000256" key="5">
    <source>
        <dbReference type="SAM" id="MobiDB-lite"/>
    </source>
</evidence>
<dbReference type="STRING" id="342668.A0A1B8GQW9"/>
<feature type="region of interest" description="Disordered" evidence="5">
    <location>
        <begin position="313"/>
        <end position="403"/>
    </location>
</feature>
<dbReference type="InterPro" id="IPR036322">
    <property type="entry name" value="WD40_repeat_dom_sf"/>
</dbReference>
<sequence>MVQAHASFVDLTLDSDDELPAATSTQIRAPNAAGPDFTGTTTLPYHSPSPRKLQNGFTNHQSHNGLLLPGGLPSPIDIPGALPPPKLHTPVVARRKTHLRELSLSPNASRSVEGSVKRRRLAGDGMGASSSPSRDRAETRILPPPRVSQVESHTGRRRSKPPPTSAGREGQVNVYDMFQTQSKPVVISYSDSEPQLPGVQSAGRSQQGFNTQVRPVSNAGPGTSNPGPAPKGAEDVLHRVIFPEIQSCLERLGAGLDEAVKKKIRHQVAKNLCDDQFLAPLASNKGVLSATRRKRLVDKCALLVEIHVHKLGKGQKSKLQSPAAARRQTARRQTKQAAPPEPIFISDSSSESEKDDFKDAVERLGAGEITRQKRDSSSPSTSYTVESPAKEAASDPAPQQNHQKMAYRQGTLSFVSRTPAIQKPANARSPGKQTAGNRIQKQNKPRALRSAAQEAVAKQSFLREVETLRLAANAITRPYISLSARKDIARGLSEQRLTPQEKHILHGHIVHVDFTGEEVQFVRNVMDVWHRNHVESKPKGQRLGIINGSVKVYPSLLQMIVKSQQESLGTDEGSRLIKQRTEESLKNFIDDFGKDIWQGYMSNGSRFSTGTTSVLRVAPKSRELGTATGKRSNNHTSISSILRERELSRGTFGRASISTKARILTSMDDAIVREIEFTGCSGDIATITWLPGDKFVCGAITHSDESNQQYNKPGNLALGSVQKSSLRSVSGHRIIRPIVEKGSNALESMRETQDPYLYCSVTATAFHEGSQKALTGSFDKTVKVWDINADGSGMTLCGTWHHGGVINFVVTSPHHSKIATAADVFRDAIRVYDLNEDDVSNSPFVSYSGSRADVQSAEQLRSRQSWVYYPSTLQWGKAPCVAHLLLTGYSPRSFDVHDEVPKIIEDTGELCLWDTNKGTRVLITSARTQNVFEVVWHPTLAVFVAATSATGEYEDGVRTQLRIFCQTENGTFSHTKTFDCRAVDINEITLMSNSPLHCYLTASCTDGNTYVWDSAQEEKPIHVLGHGKSIDDQSQDDAETKDNDHERTDSGVKFAAWGRTCDRFYTGSSDGVVKAWNVRAPPAEVHVADVITLSGGISAGVFSSDHSRLLVGDATGKLNVLRCGDLDEDEEFPPRRRQQPIIPHYEASRSADYGGGDLVEPSPEPTAREMAQRFVDAGQVVIHPDPYVGAVQGGNYVSTGLFCRQLHRGGDPHAEPLGEVVVQQEKRYQRKQLVLSTTRDVEPCPEAEHQKNYMLDLHLGQLSLQTALELKASRVDFAFEDENDFDYEPDLGVVEGADQDEDDAVDMVDVFPRGGDCVFLSTNEMDGFQHLKNFIQNELQAYKALQQVEEAMDDGN</sequence>
<feature type="compositionally biased region" description="Basic and acidic residues" evidence="5">
    <location>
        <begin position="1038"/>
        <end position="1047"/>
    </location>
</feature>
<dbReference type="GO" id="GO:0031929">
    <property type="term" value="P:TOR signaling"/>
    <property type="evidence" value="ECO:0007669"/>
    <property type="project" value="InterPro"/>
</dbReference>
<name>A0A1B8GQW9_9PEZI</name>
<dbReference type="SMART" id="SM00320">
    <property type="entry name" value="WD40"/>
    <property type="match status" value="5"/>
</dbReference>
<dbReference type="GO" id="GO:0031932">
    <property type="term" value="C:TORC2 complex"/>
    <property type="evidence" value="ECO:0007669"/>
    <property type="project" value="InterPro"/>
</dbReference>
<evidence type="ECO:0000313" key="7">
    <source>
        <dbReference type="Proteomes" id="UP000091956"/>
    </source>
</evidence>
<dbReference type="PROSITE" id="PS50082">
    <property type="entry name" value="WD_REPEATS_2"/>
    <property type="match status" value="1"/>
</dbReference>
<feature type="compositionally biased region" description="Basic and acidic residues" evidence="5">
    <location>
        <begin position="351"/>
        <end position="362"/>
    </location>
</feature>
<feature type="region of interest" description="Disordered" evidence="5">
    <location>
        <begin position="99"/>
        <end position="172"/>
    </location>
</feature>
<dbReference type="PROSITE" id="PS00678">
    <property type="entry name" value="WD_REPEATS_1"/>
    <property type="match status" value="1"/>
</dbReference>
<feature type="compositionally biased region" description="Low complexity" evidence="5">
    <location>
        <begin position="377"/>
        <end position="387"/>
    </location>
</feature>
<dbReference type="GeneID" id="28837220"/>
<dbReference type="RefSeq" id="XP_018131950.1">
    <property type="nucleotide sequence ID" value="XM_018273316.2"/>
</dbReference>
<dbReference type="InterPro" id="IPR019775">
    <property type="entry name" value="WD40_repeat_CS"/>
</dbReference>
<feature type="region of interest" description="Disordered" evidence="5">
    <location>
        <begin position="1026"/>
        <end position="1047"/>
    </location>
</feature>
<keyword evidence="7" id="KW-1185">Reference proteome</keyword>
<feature type="repeat" description="WD" evidence="4">
    <location>
        <begin position="761"/>
        <end position="795"/>
    </location>
</feature>
<gene>
    <name evidence="6" type="ORF">VE01_03834</name>
</gene>
<keyword evidence="3" id="KW-0677">Repeat</keyword>
<organism evidence="6 7">
    <name type="scientific">Pseudogymnoascus verrucosus</name>
    <dbReference type="NCBI Taxonomy" id="342668"/>
    <lineage>
        <taxon>Eukaryota</taxon>
        <taxon>Fungi</taxon>
        <taxon>Dikarya</taxon>
        <taxon>Ascomycota</taxon>
        <taxon>Pezizomycotina</taxon>
        <taxon>Leotiomycetes</taxon>
        <taxon>Thelebolales</taxon>
        <taxon>Thelebolaceae</taxon>
        <taxon>Pseudogymnoascus</taxon>
    </lineage>
</organism>
<evidence type="ECO:0000313" key="6">
    <source>
        <dbReference type="EMBL" id="OBT98217.1"/>
    </source>
</evidence>
<reference evidence="7" key="2">
    <citation type="journal article" date="2018" name="Nat. Commun.">
        <title>Extreme sensitivity to ultraviolet light in the fungal pathogen causing white-nose syndrome of bats.</title>
        <authorList>
            <person name="Palmer J.M."/>
            <person name="Drees K.P."/>
            <person name="Foster J.T."/>
            <person name="Lindner D.L."/>
        </authorList>
    </citation>
    <scope>NUCLEOTIDE SEQUENCE [LARGE SCALE GENOMIC DNA]</scope>
    <source>
        <strain evidence="7">UAMH 10579</strain>
    </source>
</reference>
<evidence type="ECO:0000256" key="3">
    <source>
        <dbReference type="ARBA" id="ARBA00022737"/>
    </source>
</evidence>
<dbReference type="PANTHER" id="PTHR19842">
    <property type="entry name" value="G BETA-LIKE PROTEIN GBL"/>
    <property type="match status" value="1"/>
</dbReference>
<dbReference type="InterPro" id="IPR037588">
    <property type="entry name" value="MLST8"/>
</dbReference>
<feature type="compositionally biased region" description="Polar residues" evidence="5">
    <location>
        <begin position="55"/>
        <end position="64"/>
    </location>
</feature>
<feature type="compositionally biased region" description="Polar residues" evidence="5">
    <location>
        <begin position="202"/>
        <end position="226"/>
    </location>
</feature>
<dbReference type="OrthoDB" id="10248252at2759"/>
<dbReference type="InterPro" id="IPR001680">
    <property type="entry name" value="WD40_rpt"/>
</dbReference>
<feature type="region of interest" description="Disordered" evidence="5">
    <location>
        <begin position="190"/>
        <end position="232"/>
    </location>
</feature>
<dbReference type="Gene3D" id="2.130.10.10">
    <property type="entry name" value="YVTN repeat-like/Quinoprotein amine dehydrogenase"/>
    <property type="match status" value="1"/>
</dbReference>
<feature type="compositionally biased region" description="Polar residues" evidence="5">
    <location>
        <begin position="431"/>
        <end position="440"/>
    </location>
</feature>
<keyword evidence="2 4" id="KW-0853">WD repeat</keyword>
<dbReference type="EMBL" id="KV460218">
    <property type="protein sequence ID" value="OBT98217.1"/>
    <property type="molecule type" value="Genomic_DNA"/>
</dbReference>
<dbReference type="InterPro" id="IPR015943">
    <property type="entry name" value="WD40/YVTN_repeat-like_dom_sf"/>
</dbReference>
<dbReference type="PANTHER" id="PTHR19842:SF2">
    <property type="entry name" value="WD REPEAT PROTEIN (AFU_ORTHOLOGUE AFUA_5G04300)"/>
    <property type="match status" value="1"/>
</dbReference>